<proteinExistence type="predicted"/>
<comment type="caution">
    <text evidence="1">The sequence shown here is derived from an EMBL/GenBank/DDBJ whole genome shotgun (WGS) entry which is preliminary data.</text>
</comment>
<dbReference type="AlphaFoldDB" id="A0AA36GIL8"/>
<protein>
    <submittedName>
        <fullName evidence="1">Uncharacterized protein</fullName>
    </submittedName>
</protein>
<organism evidence="1 2">
    <name type="scientific">Cylicocyclus nassatus</name>
    <name type="common">Nematode worm</name>
    <dbReference type="NCBI Taxonomy" id="53992"/>
    <lineage>
        <taxon>Eukaryota</taxon>
        <taxon>Metazoa</taxon>
        <taxon>Ecdysozoa</taxon>
        <taxon>Nematoda</taxon>
        <taxon>Chromadorea</taxon>
        <taxon>Rhabditida</taxon>
        <taxon>Rhabditina</taxon>
        <taxon>Rhabditomorpha</taxon>
        <taxon>Strongyloidea</taxon>
        <taxon>Strongylidae</taxon>
        <taxon>Cylicocyclus</taxon>
    </lineage>
</organism>
<dbReference type="EMBL" id="CATQJL010000112">
    <property type="protein sequence ID" value="CAJ0593275.1"/>
    <property type="molecule type" value="Genomic_DNA"/>
</dbReference>
<name>A0AA36GIL8_CYLNA</name>
<keyword evidence="2" id="KW-1185">Reference proteome</keyword>
<evidence type="ECO:0000313" key="1">
    <source>
        <dbReference type="EMBL" id="CAJ0593275.1"/>
    </source>
</evidence>
<accession>A0AA36GIL8</accession>
<dbReference type="Proteomes" id="UP001176961">
    <property type="component" value="Unassembled WGS sequence"/>
</dbReference>
<gene>
    <name evidence="1" type="ORF">CYNAS_LOCUS5258</name>
</gene>
<sequence length="86" mass="9755">MVDSPILVIAQNAFAQPAGDGKVLQATTKWQTLKHRVGYKEDPPGRQIEVIFIDYGDREVTTPGCYWDGVEIKTQKDQRMTGYRQV</sequence>
<reference evidence="1" key="1">
    <citation type="submission" date="2023-07" db="EMBL/GenBank/DDBJ databases">
        <authorList>
            <consortium name="CYATHOMIX"/>
        </authorList>
    </citation>
    <scope>NUCLEOTIDE SEQUENCE</scope>
    <source>
        <strain evidence="1">N/A</strain>
    </source>
</reference>
<evidence type="ECO:0000313" key="2">
    <source>
        <dbReference type="Proteomes" id="UP001176961"/>
    </source>
</evidence>